<dbReference type="AlphaFoldDB" id="A0AAD6HL43"/>
<reference evidence="4" key="1">
    <citation type="journal article" date="2023" name="IMA Fungus">
        <title>Comparative genomic study of the Penicillium genus elucidates a diverse pangenome and 15 lateral gene transfer events.</title>
        <authorList>
            <person name="Petersen C."/>
            <person name="Sorensen T."/>
            <person name="Nielsen M.R."/>
            <person name="Sondergaard T.E."/>
            <person name="Sorensen J.L."/>
            <person name="Fitzpatrick D.A."/>
            <person name="Frisvad J.C."/>
            <person name="Nielsen K.L."/>
        </authorList>
    </citation>
    <scope>NUCLEOTIDE SEQUENCE</scope>
    <source>
        <strain evidence="4">IBT 17514</strain>
    </source>
</reference>
<dbReference type="FunFam" id="3.40.50.720:FF:000245">
    <property type="entry name" value="Short chain dehydrogenase, putative"/>
    <property type="match status" value="1"/>
</dbReference>
<gene>
    <name evidence="4" type="ORF">N7493_006477</name>
</gene>
<comment type="similarity">
    <text evidence="1">Belongs to the short-chain dehydrogenases/reductases (SDR) family.</text>
</comment>
<sequence length="301" mass="32261">MAPAITLDHTLPSVVPESTQTPATAPTNTLFSLSGRTVVITGGGRGLGMTLTTAVLEAGGDVACLDLLDEPSPEEWIAVQKLAKSKGLQAKYTRCNITDEEATKGLLEKIAEESKARNMPLRGLITCAGIQQMVPALDYPVDGYRKMLDVKLVYHLSSGNVLGTFIPAKHFSRILVEQNTPGSIVMIASMSGQIANRGLTCTAYNSSKAAVHQMCRSVAQEWGQYNIRVNTLSAGYIRTAMTDALLKEKPEVEETWMRGALLGRLGAPEDFKGPTIYMLTDASAWMTGADLRVDGGHCASA</sequence>
<name>A0AAD6HL43_9EURO</name>
<keyword evidence="2" id="KW-0521">NADP</keyword>
<evidence type="ECO:0000313" key="4">
    <source>
        <dbReference type="EMBL" id="KAJ5724749.1"/>
    </source>
</evidence>
<keyword evidence="5" id="KW-1185">Reference proteome</keyword>
<dbReference type="Gene3D" id="3.40.50.720">
    <property type="entry name" value="NAD(P)-binding Rossmann-like Domain"/>
    <property type="match status" value="1"/>
</dbReference>
<dbReference type="SUPFAM" id="SSF51735">
    <property type="entry name" value="NAD(P)-binding Rossmann-fold domains"/>
    <property type="match status" value="1"/>
</dbReference>
<organism evidence="4 5">
    <name type="scientific">Penicillium malachiteum</name>
    <dbReference type="NCBI Taxonomy" id="1324776"/>
    <lineage>
        <taxon>Eukaryota</taxon>
        <taxon>Fungi</taxon>
        <taxon>Dikarya</taxon>
        <taxon>Ascomycota</taxon>
        <taxon>Pezizomycotina</taxon>
        <taxon>Eurotiomycetes</taxon>
        <taxon>Eurotiomycetidae</taxon>
        <taxon>Eurotiales</taxon>
        <taxon>Aspergillaceae</taxon>
        <taxon>Penicillium</taxon>
    </lineage>
</organism>
<comment type="caution">
    <text evidence="4">The sequence shown here is derived from an EMBL/GenBank/DDBJ whole genome shotgun (WGS) entry which is preliminary data.</text>
</comment>
<dbReference type="PANTHER" id="PTHR43008:SF9">
    <property type="entry name" value="OXIDOREDUCTASE"/>
    <property type="match status" value="1"/>
</dbReference>
<proteinExistence type="inferred from homology"/>
<dbReference type="InterPro" id="IPR036291">
    <property type="entry name" value="NAD(P)-bd_dom_sf"/>
</dbReference>
<dbReference type="EMBL" id="JAQJAN010000008">
    <property type="protein sequence ID" value="KAJ5724749.1"/>
    <property type="molecule type" value="Genomic_DNA"/>
</dbReference>
<dbReference type="PROSITE" id="PS00061">
    <property type="entry name" value="ADH_SHORT"/>
    <property type="match status" value="1"/>
</dbReference>
<keyword evidence="3" id="KW-0560">Oxidoreductase</keyword>
<dbReference type="PRINTS" id="PR00081">
    <property type="entry name" value="GDHRDH"/>
</dbReference>
<evidence type="ECO:0000256" key="3">
    <source>
        <dbReference type="ARBA" id="ARBA00023002"/>
    </source>
</evidence>
<dbReference type="Proteomes" id="UP001215712">
    <property type="component" value="Unassembled WGS sequence"/>
</dbReference>
<protein>
    <submittedName>
        <fullName evidence="4">Uncharacterized protein</fullName>
    </submittedName>
</protein>
<reference evidence="4" key="2">
    <citation type="submission" date="2023-01" db="EMBL/GenBank/DDBJ databases">
        <authorList>
            <person name="Petersen C."/>
        </authorList>
    </citation>
    <scope>NUCLEOTIDE SEQUENCE</scope>
    <source>
        <strain evidence="4">IBT 17514</strain>
    </source>
</reference>
<dbReference type="InterPro" id="IPR020904">
    <property type="entry name" value="Sc_DH/Rdtase_CS"/>
</dbReference>
<accession>A0AAD6HL43</accession>
<dbReference type="Pfam" id="PF13561">
    <property type="entry name" value="adh_short_C2"/>
    <property type="match status" value="1"/>
</dbReference>
<evidence type="ECO:0000313" key="5">
    <source>
        <dbReference type="Proteomes" id="UP001215712"/>
    </source>
</evidence>
<evidence type="ECO:0000256" key="2">
    <source>
        <dbReference type="ARBA" id="ARBA00022857"/>
    </source>
</evidence>
<dbReference type="GO" id="GO:0016616">
    <property type="term" value="F:oxidoreductase activity, acting on the CH-OH group of donors, NAD or NADP as acceptor"/>
    <property type="evidence" value="ECO:0007669"/>
    <property type="project" value="UniProtKB-ARBA"/>
</dbReference>
<dbReference type="PANTHER" id="PTHR43008">
    <property type="entry name" value="BENZIL REDUCTASE"/>
    <property type="match status" value="1"/>
</dbReference>
<dbReference type="InterPro" id="IPR002347">
    <property type="entry name" value="SDR_fam"/>
</dbReference>
<evidence type="ECO:0000256" key="1">
    <source>
        <dbReference type="ARBA" id="ARBA00006484"/>
    </source>
</evidence>
<dbReference type="GO" id="GO:0050664">
    <property type="term" value="F:oxidoreductase activity, acting on NAD(P)H, oxygen as acceptor"/>
    <property type="evidence" value="ECO:0007669"/>
    <property type="project" value="TreeGrafter"/>
</dbReference>